<feature type="transmembrane region" description="Helical" evidence="16">
    <location>
        <begin position="132"/>
        <end position="162"/>
    </location>
</feature>
<dbReference type="PANTHER" id="PTHR33048">
    <property type="entry name" value="PTH11-LIKE INTEGRAL MEMBRANE PROTEIN (AFU_ORTHOLOGUE AFUA_5G11245)"/>
    <property type="match status" value="1"/>
</dbReference>
<feature type="chain" id="PRO_5021331822" description="CFEM domain-containing protein" evidence="17">
    <location>
        <begin position="20"/>
        <end position="437"/>
    </location>
</feature>
<feature type="transmembrane region" description="Helical" evidence="16">
    <location>
        <begin position="101"/>
        <end position="120"/>
    </location>
</feature>
<gene>
    <name evidence="19" type="ORF">E0L32_009891</name>
</gene>
<feature type="transmembrane region" description="Helical" evidence="16">
    <location>
        <begin position="294"/>
        <end position="314"/>
    </location>
</feature>
<evidence type="ECO:0000256" key="10">
    <source>
        <dbReference type="ARBA" id="ARBA00023136"/>
    </source>
</evidence>
<organism evidence="19 20">
    <name type="scientific">Thyridium curvatum</name>
    <dbReference type="NCBI Taxonomy" id="1093900"/>
    <lineage>
        <taxon>Eukaryota</taxon>
        <taxon>Fungi</taxon>
        <taxon>Dikarya</taxon>
        <taxon>Ascomycota</taxon>
        <taxon>Pezizomycotina</taxon>
        <taxon>Sordariomycetes</taxon>
        <taxon>Sordariomycetidae</taxon>
        <taxon>Thyridiales</taxon>
        <taxon>Thyridiaceae</taxon>
        <taxon>Thyridium</taxon>
    </lineage>
</organism>
<feature type="disulfide bond" evidence="14">
    <location>
        <begin position="32"/>
        <end position="72"/>
    </location>
</feature>
<evidence type="ECO:0000256" key="16">
    <source>
        <dbReference type="SAM" id="Phobius"/>
    </source>
</evidence>
<keyword evidence="7 16" id="KW-0812">Transmembrane</keyword>
<dbReference type="GO" id="GO:0005576">
    <property type="term" value="C:extracellular region"/>
    <property type="evidence" value="ECO:0007669"/>
    <property type="project" value="UniProtKB-SubCell"/>
</dbReference>
<evidence type="ECO:0000256" key="5">
    <source>
        <dbReference type="ARBA" id="ARBA00022525"/>
    </source>
</evidence>
<feature type="disulfide bond" evidence="14">
    <location>
        <begin position="55"/>
        <end position="88"/>
    </location>
</feature>
<dbReference type="AlphaFoldDB" id="A0A507AHW1"/>
<evidence type="ECO:0000256" key="1">
    <source>
        <dbReference type="ARBA" id="ARBA00004141"/>
    </source>
</evidence>
<feature type="disulfide bond" evidence="14">
    <location>
        <begin position="36"/>
        <end position="67"/>
    </location>
</feature>
<comment type="similarity">
    <text evidence="13">Belongs to the SAT4 family.</text>
</comment>
<evidence type="ECO:0000256" key="3">
    <source>
        <dbReference type="ARBA" id="ARBA00004613"/>
    </source>
</evidence>
<dbReference type="InterPro" id="IPR052337">
    <property type="entry name" value="SAT4-like"/>
</dbReference>
<name>A0A507AHW1_9PEZI</name>
<evidence type="ECO:0000256" key="15">
    <source>
        <dbReference type="SAM" id="MobiDB-lite"/>
    </source>
</evidence>
<keyword evidence="20" id="KW-1185">Reference proteome</keyword>
<keyword evidence="6" id="KW-0336">GPI-anchor</keyword>
<dbReference type="GO" id="GO:0098552">
    <property type="term" value="C:side of membrane"/>
    <property type="evidence" value="ECO:0007669"/>
    <property type="project" value="UniProtKB-KW"/>
</dbReference>
<feature type="region of interest" description="Disordered" evidence="15">
    <location>
        <begin position="376"/>
        <end position="395"/>
    </location>
</feature>
<feature type="transmembrane region" description="Helical" evidence="16">
    <location>
        <begin position="259"/>
        <end position="282"/>
    </location>
</feature>
<dbReference type="EMBL" id="SKBQ01000075">
    <property type="protein sequence ID" value="TPX08702.1"/>
    <property type="molecule type" value="Genomic_DNA"/>
</dbReference>
<dbReference type="RefSeq" id="XP_030990413.1">
    <property type="nucleotide sequence ID" value="XM_031144903.1"/>
</dbReference>
<feature type="domain" description="CFEM" evidence="18">
    <location>
        <begin position="1"/>
        <end position="115"/>
    </location>
</feature>
<evidence type="ECO:0000256" key="9">
    <source>
        <dbReference type="ARBA" id="ARBA00022989"/>
    </source>
</evidence>
<comment type="caution">
    <text evidence="19">The sequence shown here is derived from an EMBL/GenBank/DDBJ whole genome shotgun (WGS) entry which is preliminary data.</text>
</comment>
<keyword evidence="10 16" id="KW-0472">Membrane</keyword>
<evidence type="ECO:0000256" key="6">
    <source>
        <dbReference type="ARBA" id="ARBA00022622"/>
    </source>
</evidence>
<dbReference type="OrthoDB" id="2496787at2759"/>
<dbReference type="InterPro" id="IPR008427">
    <property type="entry name" value="Extracellular_membr_CFEM_dom"/>
</dbReference>
<dbReference type="PROSITE" id="PS52012">
    <property type="entry name" value="CFEM"/>
    <property type="match status" value="1"/>
</dbReference>
<evidence type="ECO:0000256" key="13">
    <source>
        <dbReference type="ARBA" id="ARBA00038359"/>
    </source>
</evidence>
<dbReference type="InParanoid" id="A0A507AHW1"/>
<comment type="subcellular location">
    <subcellularLocation>
        <location evidence="2">Membrane</location>
        <topology evidence="2">Lipid-anchor</topology>
        <topology evidence="2">GPI-anchor</topology>
    </subcellularLocation>
    <subcellularLocation>
        <location evidence="1">Membrane</location>
        <topology evidence="1">Multi-pass membrane protein</topology>
    </subcellularLocation>
    <subcellularLocation>
        <location evidence="3">Secreted</location>
    </subcellularLocation>
</comment>
<dbReference type="PANTHER" id="PTHR33048:SF47">
    <property type="entry name" value="INTEGRAL MEMBRANE PROTEIN-RELATED"/>
    <property type="match status" value="1"/>
</dbReference>
<keyword evidence="5" id="KW-0964">Secreted</keyword>
<dbReference type="Proteomes" id="UP000319257">
    <property type="component" value="Unassembled WGS sequence"/>
</dbReference>
<dbReference type="SMART" id="SM00747">
    <property type="entry name" value="CFEM"/>
    <property type="match status" value="1"/>
</dbReference>
<evidence type="ECO:0000256" key="8">
    <source>
        <dbReference type="ARBA" id="ARBA00022729"/>
    </source>
</evidence>
<keyword evidence="11 14" id="KW-1015">Disulfide bond</keyword>
<reference evidence="19 20" key="1">
    <citation type="submission" date="2019-06" db="EMBL/GenBank/DDBJ databases">
        <title>Draft genome sequence of the filamentous fungus Phialemoniopsis curvata isolated from diesel fuel.</title>
        <authorList>
            <person name="Varaljay V.A."/>
            <person name="Lyon W.J."/>
            <person name="Crouch A.L."/>
            <person name="Drake C.E."/>
            <person name="Hollomon J.M."/>
            <person name="Nadeau L.J."/>
            <person name="Nunn H.S."/>
            <person name="Stevenson B.S."/>
            <person name="Bojanowski C.L."/>
            <person name="Crookes-Goodson W.J."/>
        </authorList>
    </citation>
    <scope>NUCLEOTIDE SEQUENCE [LARGE SCALE GENOMIC DNA]</scope>
    <source>
        <strain evidence="19 20">D216</strain>
    </source>
</reference>
<evidence type="ECO:0000256" key="11">
    <source>
        <dbReference type="ARBA" id="ARBA00023157"/>
    </source>
</evidence>
<proteinExistence type="inferred from homology"/>
<dbReference type="Pfam" id="PF20684">
    <property type="entry name" value="Fung_rhodopsin"/>
    <property type="match status" value="1"/>
</dbReference>
<dbReference type="InterPro" id="IPR049326">
    <property type="entry name" value="Rhodopsin_dom_fungi"/>
</dbReference>
<evidence type="ECO:0000256" key="2">
    <source>
        <dbReference type="ARBA" id="ARBA00004589"/>
    </source>
</evidence>
<evidence type="ECO:0000256" key="17">
    <source>
        <dbReference type="SAM" id="SignalP"/>
    </source>
</evidence>
<keyword evidence="12" id="KW-0449">Lipoprotein</keyword>
<comment type="caution">
    <text evidence="14">Lacks conserved residue(s) required for the propagation of feature annotation.</text>
</comment>
<comment type="similarity">
    <text evidence="4">Belongs to the RBT5 family.</text>
</comment>
<dbReference type="GeneID" id="41977338"/>
<accession>A0A507AHW1</accession>
<keyword evidence="8 17" id="KW-0732">Signal</keyword>
<keyword evidence="9 16" id="KW-1133">Transmembrane helix</keyword>
<feature type="compositionally biased region" description="Polar residues" evidence="15">
    <location>
        <begin position="376"/>
        <end position="391"/>
    </location>
</feature>
<evidence type="ECO:0000313" key="19">
    <source>
        <dbReference type="EMBL" id="TPX08702.1"/>
    </source>
</evidence>
<feature type="transmembrane region" description="Helical" evidence="16">
    <location>
        <begin position="215"/>
        <end position="239"/>
    </location>
</feature>
<evidence type="ECO:0000259" key="18">
    <source>
        <dbReference type="PROSITE" id="PS52012"/>
    </source>
</evidence>
<sequence>MRFLSVSLVLSGLTTLVYAAGFAELAAQLPACGLQCVSESVPKSPCELTNSTCLCVDPTFLGLTQACVAKSCSVKETLTMVRIQNVACGVPVKSQQTRFKIHAIAACVLAEICVILRIFSKVHIHGKLGADDYFIIIAGCATVPYLYLHCTLADLGFGLHIWDIQPFDNLYRLLQYFWLDEMMYSIHLYSTKLSILCFLWGIFPARSFRRMVLAMGIFTIMSFVATVLTTGLQCLPASYNWTSWDGEHTGRCNDLNIQTYAFGAINMVCDILILLMPLPELYKLQVKSRQRIQLFVIFSLGTIVTVFSIIRLPFLVNLGKTTNPTWDYVEVTIWSVWETELGMVCASLPAIRHLFKHFFPNAMQTIAAKMTSALSSNRTGQEKSGNWSASNSRKDRSINRDNKAYYELDERSLIGKGAGGTSFASATAVKASASNCS</sequence>
<feature type="transmembrane region" description="Helical" evidence="16">
    <location>
        <begin position="182"/>
        <end position="203"/>
    </location>
</feature>
<evidence type="ECO:0000313" key="20">
    <source>
        <dbReference type="Proteomes" id="UP000319257"/>
    </source>
</evidence>
<protein>
    <recommendedName>
        <fullName evidence="18">CFEM domain-containing protein</fullName>
    </recommendedName>
</protein>
<evidence type="ECO:0000256" key="14">
    <source>
        <dbReference type="PROSITE-ProRule" id="PRU01356"/>
    </source>
</evidence>
<feature type="disulfide bond" evidence="14">
    <location>
        <begin position="46"/>
        <end position="53"/>
    </location>
</feature>
<evidence type="ECO:0000256" key="4">
    <source>
        <dbReference type="ARBA" id="ARBA00010031"/>
    </source>
</evidence>
<feature type="signal peptide" evidence="17">
    <location>
        <begin position="1"/>
        <end position="19"/>
    </location>
</feature>
<keyword evidence="6" id="KW-0325">Glycoprotein</keyword>
<evidence type="ECO:0000256" key="7">
    <source>
        <dbReference type="ARBA" id="ARBA00022692"/>
    </source>
</evidence>
<evidence type="ECO:0000256" key="12">
    <source>
        <dbReference type="ARBA" id="ARBA00023288"/>
    </source>
</evidence>
<dbReference type="Pfam" id="PF05730">
    <property type="entry name" value="CFEM"/>
    <property type="match status" value="1"/>
</dbReference>